<dbReference type="OrthoDB" id="10309839at2759"/>
<dbReference type="EMBL" id="KV878127">
    <property type="protein sequence ID" value="OJJ00781.1"/>
    <property type="molecule type" value="Genomic_DNA"/>
</dbReference>
<dbReference type="GeneID" id="63725528"/>
<organism evidence="1 2">
    <name type="scientific">Aspergillus versicolor CBS 583.65</name>
    <dbReference type="NCBI Taxonomy" id="1036611"/>
    <lineage>
        <taxon>Eukaryota</taxon>
        <taxon>Fungi</taxon>
        <taxon>Dikarya</taxon>
        <taxon>Ascomycota</taxon>
        <taxon>Pezizomycotina</taxon>
        <taxon>Eurotiomycetes</taxon>
        <taxon>Eurotiomycetidae</taxon>
        <taxon>Eurotiales</taxon>
        <taxon>Aspergillaceae</taxon>
        <taxon>Aspergillus</taxon>
        <taxon>Aspergillus subgen. Nidulantes</taxon>
    </lineage>
</organism>
<sequence length="183" mass="20330">MDSQRTKLCRKGQKLSDIISTKGSLGSQFIRRPKATRPLILETKGAVQTANLGRSTSKLSSQLDEVITRHVLLDKQYPGPAYFTVLRRRHLWENDGAPVSVMLDIPDYIAERITHNPAAMDGALMNLPKLVGCVWKFRLCSSKKADLLRLQWFYDHLVDAKEAPRAGTFGAICEGKSGSDSSS</sequence>
<accession>A0A1L9PGZ7</accession>
<dbReference type="AlphaFoldDB" id="A0A1L9PGZ7"/>
<protein>
    <submittedName>
        <fullName evidence="1">Uncharacterized protein</fullName>
    </submittedName>
</protein>
<proteinExistence type="predicted"/>
<dbReference type="VEuPathDB" id="FungiDB:ASPVEDRAFT_27493"/>
<dbReference type="Proteomes" id="UP000184073">
    <property type="component" value="Unassembled WGS sequence"/>
</dbReference>
<gene>
    <name evidence="1" type="ORF">ASPVEDRAFT_27493</name>
</gene>
<dbReference type="RefSeq" id="XP_040666543.1">
    <property type="nucleotide sequence ID" value="XM_040810017.1"/>
</dbReference>
<reference evidence="2" key="1">
    <citation type="journal article" date="2017" name="Genome Biol.">
        <title>Comparative genomics reveals high biological diversity and specific adaptations in the industrially and medically important fungal genus Aspergillus.</title>
        <authorList>
            <person name="de Vries R.P."/>
            <person name="Riley R."/>
            <person name="Wiebenga A."/>
            <person name="Aguilar-Osorio G."/>
            <person name="Amillis S."/>
            <person name="Uchima C.A."/>
            <person name="Anderluh G."/>
            <person name="Asadollahi M."/>
            <person name="Askin M."/>
            <person name="Barry K."/>
            <person name="Battaglia E."/>
            <person name="Bayram O."/>
            <person name="Benocci T."/>
            <person name="Braus-Stromeyer S.A."/>
            <person name="Caldana C."/>
            <person name="Canovas D."/>
            <person name="Cerqueira G.C."/>
            <person name="Chen F."/>
            <person name="Chen W."/>
            <person name="Choi C."/>
            <person name="Clum A."/>
            <person name="Dos Santos R.A."/>
            <person name="Damasio A.R."/>
            <person name="Diallinas G."/>
            <person name="Emri T."/>
            <person name="Fekete E."/>
            <person name="Flipphi M."/>
            <person name="Freyberg S."/>
            <person name="Gallo A."/>
            <person name="Gournas C."/>
            <person name="Habgood R."/>
            <person name="Hainaut M."/>
            <person name="Harispe M.L."/>
            <person name="Henrissat B."/>
            <person name="Hilden K.S."/>
            <person name="Hope R."/>
            <person name="Hossain A."/>
            <person name="Karabika E."/>
            <person name="Karaffa L."/>
            <person name="Karanyi Z."/>
            <person name="Krasevec N."/>
            <person name="Kuo A."/>
            <person name="Kusch H."/>
            <person name="LaButti K."/>
            <person name="Lagendijk E.L."/>
            <person name="Lapidus A."/>
            <person name="Levasseur A."/>
            <person name="Lindquist E."/>
            <person name="Lipzen A."/>
            <person name="Logrieco A.F."/>
            <person name="MacCabe A."/>
            <person name="Maekelae M.R."/>
            <person name="Malavazi I."/>
            <person name="Melin P."/>
            <person name="Meyer V."/>
            <person name="Mielnichuk N."/>
            <person name="Miskei M."/>
            <person name="Molnar A.P."/>
            <person name="Mule G."/>
            <person name="Ngan C.Y."/>
            <person name="Orejas M."/>
            <person name="Orosz E."/>
            <person name="Ouedraogo J.P."/>
            <person name="Overkamp K.M."/>
            <person name="Park H.-S."/>
            <person name="Perrone G."/>
            <person name="Piumi F."/>
            <person name="Punt P.J."/>
            <person name="Ram A.F."/>
            <person name="Ramon A."/>
            <person name="Rauscher S."/>
            <person name="Record E."/>
            <person name="Riano-Pachon D.M."/>
            <person name="Robert V."/>
            <person name="Roehrig J."/>
            <person name="Ruller R."/>
            <person name="Salamov A."/>
            <person name="Salih N.S."/>
            <person name="Samson R.A."/>
            <person name="Sandor E."/>
            <person name="Sanguinetti M."/>
            <person name="Schuetze T."/>
            <person name="Sepcic K."/>
            <person name="Shelest E."/>
            <person name="Sherlock G."/>
            <person name="Sophianopoulou V."/>
            <person name="Squina F.M."/>
            <person name="Sun H."/>
            <person name="Susca A."/>
            <person name="Todd R.B."/>
            <person name="Tsang A."/>
            <person name="Unkles S.E."/>
            <person name="van de Wiele N."/>
            <person name="van Rossen-Uffink D."/>
            <person name="Oliveira J.V."/>
            <person name="Vesth T.C."/>
            <person name="Visser J."/>
            <person name="Yu J.-H."/>
            <person name="Zhou M."/>
            <person name="Andersen M.R."/>
            <person name="Archer D.B."/>
            <person name="Baker S.E."/>
            <person name="Benoit I."/>
            <person name="Brakhage A.A."/>
            <person name="Braus G.H."/>
            <person name="Fischer R."/>
            <person name="Frisvad J.C."/>
            <person name="Goldman G.H."/>
            <person name="Houbraken J."/>
            <person name="Oakley B."/>
            <person name="Pocsi I."/>
            <person name="Scazzocchio C."/>
            <person name="Seiboth B."/>
            <person name="vanKuyk P.A."/>
            <person name="Wortman J."/>
            <person name="Dyer P.S."/>
            <person name="Grigoriev I.V."/>
        </authorList>
    </citation>
    <scope>NUCLEOTIDE SEQUENCE [LARGE SCALE GENOMIC DNA]</scope>
    <source>
        <strain evidence="2">CBS 583.65</strain>
    </source>
</reference>
<evidence type="ECO:0000313" key="1">
    <source>
        <dbReference type="EMBL" id="OJJ00781.1"/>
    </source>
</evidence>
<evidence type="ECO:0000313" key="2">
    <source>
        <dbReference type="Proteomes" id="UP000184073"/>
    </source>
</evidence>
<keyword evidence="2" id="KW-1185">Reference proteome</keyword>
<name>A0A1L9PGZ7_ASPVE</name>